<evidence type="ECO:0000313" key="1">
    <source>
        <dbReference type="EMBL" id="ONI09339.1"/>
    </source>
</evidence>
<sequence length="91" mass="10402">MKLKLKLKLINERVTSPRSDEKLSREEREREHALKLMMRTMSHGHGGLGFTKNESKRGTNIDVLLSQLSLKSKTPNTTLILHALQCPFSVF</sequence>
<evidence type="ECO:0000313" key="2">
    <source>
        <dbReference type="Proteomes" id="UP000006882"/>
    </source>
</evidence>
<proteinExistence type="predicted"/>
<gene>
    <name evidence="1" type="ORF">PRUPE_5G233200</name>
</gene>
<dbReference type="EMBL" id="CM007655">
    <property type="protein sequence ID" value="ONI09339.1"/>
    <property type="molecule type" value="Genomic_DNA"/>
</dbReference>
<accession>A0A251PCQ1</accession>
<protein>
    <submittedName>
        <fullName evidence="1">Uncharacterized protein</fullName>
    </submittedName>
</protein>
<reference evidence="1 2" key="1">
    <citation type="journal article" date="2013" name="Nat. Genet.">
        <title>The high-quality draft genome of peach (Prunus persica) identifies unique patterns of genetic diversity, domestication and genome evolution.</title>
        <authorList>
            <consortium name="International Peach Genome Initiative"/>
            <person name="Verde I."/>
            <person name="Abbott A.G."/>
            <person name="Scalabrin S."/>
            <person name="Jung S."/>
            <person name="Shu S."/>
            <person name="Marroni F."/>
            <person name="Zhebentyayeva T."/>
            <person name="Dettori M.T."/>
            <person name="Grimwood J."/>
            <person name="Cattonaro F."/>
            <person name="Zuccolo A."/>
            <person name="Rossini L."/>
            <person name="Jenkins J."/>
            <person name="Vendramin E."/>
            <person name="Meisel L.A."/>
            <person name="Decroocq V."/>
            <person name="Sosinski B."/>
            <person name="Prochnik S."/>
            <person name="Mitros T."/>
            <person name="Policriti A."/>
            <person name="Cipriani G."/>
            <person name="Dondini L."/>
            <person name="Ficklin S."/>
            <person name="Goodstein D.M."/>
            <person name="Xuan P."/>
            <person name="Del Fabbro C."/>
            <person name="Aramini V."/>
            <person name="Copetti D."/>
            <person name="Gonzalez S."/>
            <person name="Horner D.S."/>
            <person name="Falchi R."/>
            <person name="Lucas S."/>
            <person name="Mica E."/>
            <person name="Maldonado J."/>
            <person name="Lazzari B."/>
            <person name="Bielenberg D."/>
            <person name="Pirona R."/>
            <person name="Miculan M."/>
            <person name="Barakat A."/>
            <person name="Testolin R."/>
            <person name="Stella A."/>
            <person name="Tartarini S."/>
            <person name="Tonutti P."/>
            <person name="Arus P."/>
            <person name="Orellana A."/>
            <person name="Wells C."/>
            <person name="Main D."/>
            <person name="Vizzotto G."/>
            <person name="Silva H."/>
            <person name="Salamini F."/>
            <person name="Schmutz J."/>
            <person name="Morgante M."/>
            <person name="Rokhsar D.S."/>
        </authorList>
    </citation>
    <scope>NUCLEOTIDE SEQUENCE [LARGE SCALE GENOMIC DNA]</scope>
    <source>
        <strain evidence="2">cv. Nemared</strain>
    </source>
</reference>
<keyword evidence="2" id="KW-1185">Reference proteome</keyword>
<dbReference type="Proteomes" id="UP000006882">
    <property type="component" value="Chromosome G5"/>
</dbReference>
<dbReference type="AlphaFoldDB" id="A0A251PCQ1"/>
<organism evidence="1 2">
    <name type="scientific">Prunus persica</name>
    <name type="common">Peach</name>
    <name type="synonym">Amygdalus persica</name>
    <dbReference type="NCBI Taxonomy" id="3760"/>
    <lineage>
        <taxon>Eukaryota</taxon>
        <taxon>Viridiplantae</taxon>
        <taxon>Streptophyta</taxon>
        <taxon>Embryophyta</taxon>
        <taxon>Tracheophyta</taxon>
        <taxon>Spermatophyta</taxon>
        <taxon>Magnoliopsida</taxon>
        <taxon>eudicotyledons</taxon>
        <taxon>Gunneridae</taxon>
        <taxon>Pentapetalae</taxon>
        <taxon>rosids</taxon>
        <taxon>fabids</taxon>
        <taxon>Rosales</taxon>
        <taxon>Rosaceae</taxon>
        <taxon>Amygdaloideae</taxon>
        <taxon>Amygdaleae</taxon>
        <taxon>Prunus</taxon>
    </lineage>
</organism>
<name>A0A251PCQ1_PRUPE</name>
<dbReference type="Gramene" id="ONI09339">
    <property type="protein sequence ID" value="ONI09339"/>
    <property type="gene ID" value="PRUPE_5G233200"/>
</dbReference>